<organism evidence="1 2">
    <name type="scientific">Tritrichomonas musculus</name>
    <dbReference type="NCBI Taxonomy" id="1915356"/>
    <lineage>
        <taxon>Eukaryota</taxon>
        <taxon>Metamonada</taxon>
        <taxon>Parabasalia</taxon>
        <taxon>Tritrichomonadida</taxon>
        <taxon>Tritrichomonadidae</taxon>
        <taxon>Tritrichomonas</taxon>
    </lineage>
</organism>
<evidence type="ECO:0000313" key="1">
    <source>
        <dbReference type="EMBL" id="KAK8838258.1"/>
    </source>
</evidence>
<keyword evidence="2" id="KW-1185">Reference proteome</keyword>
<accession>A0ABR2GWE7</accession>
<dbReference type="EMBL" id="JAPFFF010000056">
    <property type="protein sequence ID" value="KAK8838258.1"/>
    <property type="molecule type" value="Genomic_DNA"/>
</dbReference>
<sequence>MSNQTTSKISGEVFVENVLSDALLNQIKLCACDTSFRKQIIIKLNKSLDEIKLYRSNKKDIQTGGRNISFSNLNISPKGRALAKTFTALISGAKNEKNNNYILGGLLSDNNKQLSLQLIRIFCDLEQKADSYELKTNDDEKLNINFFKLSNQIFYHSRKLLALSVLPDIAKFYCFHYMNTVCSNIIMDNLLINIKSDGNKKNKTITQNFSIFNEKLQSIFTKKTEGIHFGATVEVNDGNDFPTKKFFLKA</sequence>
<protein>
    <submittedName>
        <fullName evidence="1">Uncharacterized protein</fullName>
    </submittedName>
</protein>
<reference evidence="1 2" key="1">
    <citation type="submission" date="2024-04" db="EMBL/GenBank/DDBJ databases">
        <title>Tritrichomonas musculus Genome.</title>
        <authorList>
            <person name="Alves-Ferreira E."/>
            <person name="Grigg M."/>
            <person name="Lorenzi H."/>
            <person name="Galac M."/>
        </authorList>
    </citation>
    <scope>NUCLEOTIDE SEQUENCE [LARGE SCALE GENOMIC DNA]</scope>
    <source>
        <strain evidence="1 2">EAF2021</strain>
    </source>
</reference>
<gene>
    <name evidence="1" type="ORF">M9Y10_035678</name>
</gene>
<name>A0ABR2GWE7_9EUKA</name>
<proteinExistence type="predicted"/>
<dbReference type="Proteomes" id="UP001470230">
    <property type="component" value="Unassembled WGS sequence"/>
</dbReference>
<evidence type="ECO:0000313" key="2">
    <source>
        <dbReference type="Proteomes" id="UP001470230"/>
    </source>
</evidence>
<comment type="caution">
    <text evidence="1">The sequence shown here is derived from an EMBL/GenBank/DDBJ whole genome shotgun (WGS) entry which is preliminary data.</text>
</comment>